<gene>
    <name evidence="1" type="ORF">LYPA_23C007757</name>
</gene>
<name>A0A485NGQ8_LYNPA</name>
<evidence type="ECO:0000313" key="2">
    <source>
        <dbReference type="Proteomes" id="UP000386466"/>
    </source>
</evidence>
<sequence length="181" mass="19835">LQAVPLSQVLSQTRLFSPAPYFRRTVALTCSAPLWEGLTEQRPNEQWPNIGCTQERPLDRVVAGAPRLRPGASPSLKMFTRQCSSSVSGIMEYHNTHLAPGFTLNDLVPAPANAAILWGLLGPGCLKPLPNVLPAVEPLFPVWPENLPDPTLLLGIRPSHQSTTRYLPMESQPLRSPCLQS</sequence>
<dbReference type="AlphaFoldDB" id="A0A485NGQ8"/>
<keyword evidence="2" id="KW-1185">Reference proteome</keyword>
<reference evidence="1 2" key="1">
    <citation type="submission" date="2019-01" db="EMBL/GenBank/DDBJ databases">
        <authorList>
            <person name="Alioto T."/>
            <person name="Alioto T."/>
        </authorList>
    </citation>
    <scope>NUCLEOTIDE SEQUENCE [LARGE SCALE GENOMIC DNA]</scope>
</reference>
<proteinExistence type="predicted"/>
<accession>A0A485NGQ8</accession>
<dbReference type="EMBL" id="CAAGRJ010015706">
    <property type="protein sequence ID" value="VFV31553.1"/>
    <property type="molecule type" value="Genomic_DNA"/>
</dbReference>
<evidence type="ECO:0000313" key="1">
    <source>
        <dbReference type="EMBL" id="VFV31553.1"/>
    </source>
</evidence>
<protein>
    <submittedName>
        <fullName evidence="1">Uncharacterized protein</fullName>
    </submittedName>
</protein>
<dbReference type="Proteomes" id="UP000386466">
    <property type="component" value="Unassembled WGS sequence"/>
</dbReference>
<organism evidence="1 2">
    <name type="scientific">Lynx pardinus</name>
    <name type="common">Iberian lynx</name>
    <name type="synonym">Felis pardina</name>
    <dbReference type="NCBI Taxonomy" id="191816"/>
    <lineage>
        <taxon>Eukaryota</taxon>
        <taxon>Metazoa</taxon>
        <taxon>Chordata</taxon>
        <taxon>Craniata</taxon>
        <taxon>Vertebrata</taxon>
        <taxon>Euteleostomi</taxon>
        <taxon>Mammalia</taxon>
        <taxon>Eutheria</taxon>
        <taxon>Laurasiatheria</taxon>
        <taxon>Carnivora</taxon>
        <taxon>Feliformia</taxon>
        <taxon>Felidae</taxon>
        <taxon>Felinae</taxon>
        <taxon>Lynx</taxon>
    </lineage>
</organism>
<feature type="non-terminal residue" evidence="1">
    <location>
        <position position="1"/>
    </location>
</feature>